<evidence type="ECO:0000313" key="2">
    <source>
        <dbReference type="Proteomes" id="UP000190188"/>
    </source>
</evidence>
<dbReference type="RefSeq" id="WP_078499248.1">
    <property type="nucleotide sequence ID" value="NZ_MSZX01000005.1"/>
</dbReference>
<name>A0A1T2XC93_9BACL</name>
<evidence type="ECO:0000313" key="1">
    <source>
        <dbReference type="EMBL" id="OPA77509.1"/>
    </source>
</evidence>
<dbReference type="OrthoDB" id="2616032at2"/>
<sequence length="160" mass="17634">MSKARRTRSRRANVEVTEVTYLPDILRKLEELTKHEVHIGASGDQETAMIAGIHEYGSLKAGIPARSFIGTGKKKAQAAISKLAKSGVNAIVQKSETARGLLESIGQEGESRVVKNFDKIRTPSLSPLYARRKGNGKILVQEQKLRDSITFIVIPKKGRR</sequence>
<keyword evidence="2" id="KW-1185">Reference proteome</keyword>
<dbReference type="AlphaFoldDB" id="A0A1T2XC93"/>
<dbReference type="EMBL" id="MSZX01000005">
    <property type="protein sequence ID" value="OPA77509.1"/>
    <property type="molecule type" value="Genomic_DNA"/>
</dbReference>
<proteinExistence type="predicted"/>
<accession>A0A1T2XC93</accession>
<organism evidence="1 2">
    <name type="scientific">Paenibacillus selenitireducens</name>
    <dbReference type="NCBI Taxonomy" id="1324314"/>
    <lineage>
        <taxon>Bacteria</taxon>
        <taxon>Bacillati</taxon>
        <taxon>Bacillota</taxon>
        <taxon>Bacilli</taxon>
        <taxon>Bacillales</taxon>
        <taxon>Paenibacillaceae</taxon>
        <taxon>Paenibacillus</taxon>
    </lineage>
</organism>
<dbReference type="STRING" id="1324314.BVG16_13735"/>
<protein>
    <submittedName>
        <fullName evidence="1">Uncharacterized protein</fullName>
    </submittedName>
</protein>
<dbReference type="Proteomes" id="UP000190188">
    <property type="component" value="Unassembled WGS sequence"/>
</dbReference>
<comment type="caution">
    <text evidence="1">The sequence shown here is derived from an EMBL/GenBank/DDBJ whole genome shotgun (WGS) entry which is preliminary data.</text>
</comment>
<reference evidence="1 2" key="1">
    <citation type="submission" date="2017-01" db="EMBL/GenBank/DDBJ databases">
        <title>Genome analysis of Paenibacillus selenitrireducens ES3-24.</title>
        <authorList>
            <person name="Xu D."/>
            <person name="Yao R."/>
            <person name="Zheng S."/>
        </authorList>
    </citation>
    <scope>NUCLEOTIDE SEQUENCE [LARGE SCALE GENOMIC DNA]</scope>
    <source>
        <strain evidence="1 2">ES3-24</strain>
    </source>
</reference>
<gene>
    <name evidence="1" type="ORF">BVG16_13735</name>
</gene>